<dbReference type="GO" id="GO:0016757">
    <property type="term" value="F:glycosyltransferase activity"/>
    <property type="evidence" value="ECO:0007669"/>
    <property type="project" value="UniProtKB-KW"/>
</dbReference>
<reference evidence="4" key="2">
    <citation type="submission" date="2020-09" db="EMBL/GenBank/DDBJ databases">
        <authorList>
            <person name="Sun Q."/>
            <person name="Zhou Y."/>
        </authorList>
    </citation>
    <scope>NUCLEOTIDE SEQUENCE</scope>
    <source>
        <strain evidence="4">CGMCC 1.6333</strain>
    </source>
</reference>
<reference evidence="4" key="1">
    <citation type="journal article" date="2014" name="Int. J. Syst. Evol. Microbiol.">
        <title>Complete genome sequence of Corynebacterium casei LMG S-19264T (=DSM 44701T), isolated from a smear-ripened cheese.</title>
        <authorList>
            <consortium name="US DOE Joint Genome Institute (JGI-PGF)"/>
            <person name="Walter F."/>
            <person name="Albersmeier A."/>
            <person name="Kalinowski J."/>
            <person name="Ruckert C."/>
        </authorList>
    </citation>
    <scope>NUCLEOTIDE SEQUENCE</scope>
    <source>
        <strain evidence="4">CGMCC 1.6333</strain>
    </source>
</reference>
<sequence>MKGIFIYYKKINYSNLSGIDKKVLWQLEAFRENGIDCELVILDKNKESFFQTLMDQFLVSIPYGNRYPEWKYSEKYNNIDFIYFRRPTCFTVHMLKVFSEIKENNPKVKTILEIPTYPYDKEMKVKLRYFPLFIKDIYNRSKLHQIIDRIAVQNDIDTLFSIPTINFTNGIKVDDIKIRQPLEQNDSNQINLCAVASLNPWQGYERVIQGIFNYYENNGKRNIVLHLVGDGSERQHYERLVKDYKLENSVLFYGSLFGEDLNKVYNICDLALDAFGRYKTENSMSTSLKSREYLAKGIPIVSGCKVDLLEDNSPYYLEFPSDSSSIDMNKIVKFYDEIYGNGESKLSVAEKIRKYAYKVCDVSTTMKDVVEYIKN</sequence>
<evidence type="ECO:0000313" key="5">
    <source>
        <dbReference type="Proteomes" id="UP000618460"/>
    </source>
</evidence>
<evidence type="ECO:0000313" key="4">
    <source>
        <dbReference type="EMBL" id="GGM31960.1"/>
    </source>
</evidence>
<name>A0A917WTX2_9BACI</name>
<comment type="caution">
    <text evidence="4">The sequence shown here is derived from an EMBL/GenBank/DDBJ whole genome shotgun (WGS) entry which is preliminary data.</text>
</comment>
<evidence type="ECO:0000256" key="1">
    <source>
        <dbReference type="ARBA" id="ARBA00022676"/>
    </source>
</evidence>
<feature type="domain" description="Glycosyl transferase family 1" evidence="3">
    <location>
        <begin position="185"/>
        <end position="272"/>
    </location>
</feature>
<dbReference type="InterPro" id="IPR001296">
    <property type="entry name" value="Glyco_trans_1"/>
</dbReference>
<keyword evidence="1" id="KW-0328">Glycosyltransferase</keyword>
<proteinExistence type="predicted"/>
<dbReference type="AlphaFoldDB" id="A0A917WTX2"/>
<dbReference type="PANTHER" id="PTHR12526:SF629">
    <property type="entry name" value="TEICHURONIC ACID BIOSYNTHESIS GLYCOSYLTRANSFERASE TUAH-RELATED"/>
    <property type="match status" value="1"/>
</dbReference>
<accession>A0A917WTX2</accession>
<dbReference type="Gene3D" id="3.40.50.2000">
    <property type="entry name" value="Glycogen Phosphorylase B"/>
    <property type="match status" value="1"/>
</dbReference>
<keyword evidence="2 4" id="KW-0808">Transferase</keyword>
<organism evidence="4 5">
    <name type="scientific">Paraliobacillus quinghaiensis</name>
    <dbReference type="NCBI Taxonomy" id="470815"/>
    <lineage>
        <taxon>Bacteria</taxon>
        <taxon>Bacillati</taxon>
        <taxon>Bacillota</taxon>
        <taxon>Bacilli</taxon>
        <taxon>Bacillales</taxon>
        <taxon>Bacillaceae</taxon>
        <taxon>Paraliobacillus</taxon>
    </lineage>
</organism>
<evidence type="ECO:0000259" key="3">
    <source>
        <dbReference type="Pfam" id="PF00534"/>
    </source>
</evidence>
<dbReference type="PANTHER" id="PTHR12526">
    <property type="entry name" value="GLYCOSYLTRANSFERASE"/>
    <property type="match status" value="1"/>
</dbReference>
<gene>
    <name evidence="4" type="ORF">GCM10011351_17680</name>
</gene>
<evidence type="ECO:0000256" key="2">
    <source>
        <dbReference type="ARBA" id="ARBA00022679"/>
    </source>
</evidence>
<dbReference type="Proteomes" id="UP000618460">
    <property type="component" value="Unassembled WGS sequence"/>
</dbReference>
<protein>
    <submittedName>
        <fullName evidence="4">Glycosyl transferase</fullName>
    </submittedName>
</protein>
<dbReference type="OrthoDB" id="6385861at2"/>
<keyword evidence="5" id="KW-1185">Reference proteome</keyword>
<dbReference type="RefSeq" id="WP_117155018.1">
    <property type="nucleotide sequence ID" value="NZ_BMLG01000008.1"/>
</dbReference>
<dbReference type="EMBL" id="BMLG01000008">
    <property type="protein sequence ID" value="GGM31960.1"/>
    <property type="molecule type" value="Genomic_DNA"/>
</dbReference>
<dbReference type="Pfam" id="PF00534">
    <property type="entry name" value="Glycos_transf_1"/>
    <property type="match status" value="1"/>
</dbReference>
<dbReference type="SUPFAM" id="SSF53756">
    <property type="entry name" value="UDP-Glycosyltransferase/glycogen phosphorylase"/>
    <property type="match status" value="1"/>
</dbReference>